<feature type="compositionally biased region" description="Basic and acidic residues" evidence="1">
    <location>
        <begin position="25"/>
        <end position="37"/>
    </location>
</feature>
<evidence type="ECO:0000256" key="1">
    <source>
        <dbReference type="SAM" id="MobiDB-lite"/>
    </source>
</evidence>
<organism evidence="2 3">
    <name type="scientific">Trichoderma parareesei</name>
    <name type="common">Filamentous fungus</name>
    <dbReference type="NCBI Taxonomy" id="858221"/>
    <lineage>
        <taxon>Eukaryota</taxon>
        <taxon>Fungi</taxon>
        <taxon>Dikarya</taxon>
        <taxon>Ascomycota</taxon>
        <taxon>Pezizomycotina</taxon>
        <taxon>Sordariomycetes</taxon>
        <taxon>Hypocreomycetidae</taxon>
        <taxon>Hypocreales</taxon>
        <taxon>Hypocreaceae</taxon>
        <taxon>Trichoderma</taxon>
    </lineage>
</organism>
<sequence>MLQSNPDFAKLYRVITTAILNPDGSTKEDAEAKDRAAVQKGLDKHRHKATRHYLLERAIATATPPEPKTSSSSSSSSTTTTTTPSTRLSRASERLQQRQAQSSAEATPEALLELLLVLPSFLDAVDTLAPDSLALLLSSPPLSDFEALLPDLADLIACNLHASALGLARIVHPTMNPSYLHRHVASLPKDLAALNASLAAAEENLKAARIRTVSSLTRLLQILSECLTCLVRTLEAKHGVIARSLELRASDVSLEAQRAEKLAEQALWKLRRDVYTPESAAALQRYGAHLKDANARIAERARRLQAEVDARDGHSRGDLQHHHDDDGDDDDEGRVSSRQAAVGYFDSGKRVDDAQRDMDRLRFHDTRRET</sequence>
<protein>
    <submittedName>
        <fullName evidence="2">Uncharacterized protein</fullName>
    </submittedName>
</protein>
<dbReference type="EMBL" id="LFMI01000529">
    <property type="protein sequence ID" value="OTA04612.1"/>
    <property type="molecule type" value="Genomic_DNA"/>
</dbReference>
<dbReference type="Proteomes" id="UP000219286">
    <property type="component" value="Unassembled WGS sequence"/>
</dbReference>
<evidence type="ECO:0000313" key="3">
    <source>
        <dbReference type="Proteomes" id="UP000219286"/>
    </source>
</evidence>
<feature type="region of interest" description="Disordered" evidence="1">
    <location>
        <begin position="23"/>
        <end position="104"/>
    </location>
</feature>
<name>A0A2H2ZIU3_TRIPA</name>
<keyword evidence="3" id="KW-1185">Reference proteome</keyword>
<feature type="compositionally biased region" description="Low complexity" evidence="1">
    <location>
        <begin position="68"/>
        <end position="86"/>
    </location>
</feature>
<proteinExistence type="predicted"/>
<dbReference type="AlphaFoldDB" id="A0A2H2ZIU3"/>
<accession>A0A2H2ZIU3</accession>
<feature type="compositionally biased region" description="Basic and acidic residues" evidence="1">
    <location>
        <begin position="347"/>
        <end position="370"/>
    </location>
</feature>
<dbReference type="OrthoDB" id="66964at2759"/>
<comment type="caution">
    <text evidence="2">The sequence shown here is derived from an EMBL/GenBank/DDBJ whole genome shotgun (WGS) entry which is preliminary data.</text>
</comment>
<feature type="compositionally biased region" description="Basic and acidic residues" evidence="1">
    <location>
        <begin position="307"/>
        <end position="325"/>
    </location>
</feature>
<gene>
    <name evidence="2" type="ORF">A9Z42_0051910</name>
</gene>
<evidence type="ECO:0000313" key="2">
    <source>
        <dbReference type="EMBL" id="OTA04612.1"/>
    </source>
</evidence>
<reference evidence="2 3" key="1">
    <citation type="journal article" date="2015" name="Genome Announc.">
        <title>Genome sequence and annotation of Trichoderma parareesei, the ancestor of the cellulase producer Trichoderma reesei.</title>
        <authorList>
            <person name="Yang D."/>
            <person name="Pomraning K."/>
            <person name="Kopchinskiy A."/>
            <person name="Karimi Aghcheh R."/>
            <person name="Atanasova L."/>
            <person name="Chenthamara K."/>
            <person name="Baker S.E."/>
            <person name="Zhang R."/>
            <person name="Shen Q."/>
            <person name="Freitag M."/>
            <person name="Kubicek C.P."/>
            <person name="Druzhinina I.S."/>
        </authorList>
    </citation>
    <scope>NUCLEOTIDE SEQUENCE [LARGE SCALE GENOMIC DNA]</scope>
    <source>
        <strain evidence="2 3">CBS 125925</strain>
    </source>
</reference>
<feature type="region of interest" description="Disordered" evidence="1">
    <location>
        <begin position="307"/>
        <end position="370"/>
    </location>
</feature>